<protein>
    <submittedName>
        <fullName evidence="1">Uncharacterized protein</fullName>
    </submittedName>
</protein>
<dbReference type="EMBL" id="WVIE01000047">
    <property type="protein sequence ID" value="NDJ19933.1"/>
    <property type="molecule type" value="Genomic_DNA"/>
</dbReference>
<comment type="caution">
    <text evidence="1">The sequence shown here is derived from an EMBL/GenBank/DDBJ whole genome shotgun (WGS) entry which is preliminary data.</text>
</comment>
<keyword evidence="2" id="KW-1185">Reference proteome</keyword>
<evidence type="ECO:0000313" key="1">
    <source>
        <dbReference type="EMBL" id="NDJ19933.1"/>
    </source>
</evidence>
<reference evidence="1" key="1">
    <citation type="submission" date="2019-12" db="EMBL/GenBank/DDBJ databases">
        <title>High-Quality draft genome sequences of three cyanobacteria isolated from the limestone walls of the Old Cathedral of Coimbra.</title>
        <authorList>
            <person name="Tiago I."/>
            <person name="Soares F."/>
            <person name="Portugal A."/>
        </authorList>
    </citation>
    <scope>NUCLEOTIDE SEQUENCE</scope>
    <source>
        <strain evidence="1">A</strain>
    </source>
</reference>
<evidence type="ECO:0000313" key="2">
    <source>
        <dbReference type="Proteomes" id="UP000646053"/>
    </source>
</evidence>
<gene>
    <name evidence="1" type="ORF">GS601_22070</name>
</gene>
<dbReference type="AlphaFoldDB" id="A0A8J7ZBK4"/>
<proteinExistence type="predicted"/>
<dbReference type="Proteomes" id="UP000646053">
    <property type="component" value="Unassembled WGS sequence"/>
</dbReference>
<organism evidence="1 2">
    <name type="scientific">Myxacorys almedinensis A</name>
    <dbReference type="NCBI Taxonomy" id="2690445"/>
    <lineage>
        <taxon>Bacteria</taxon>
        <taxon>Bacillati</taxon>
        <taxon>Cyanobacteriota</taxon>
        <taxon>Cyanophyceae</taxon>
        <taxon>Leptolyngbyales</taxon>
        <taxon>Leptolyngbyaceae</taxon>
        <taxon>Myxacorys</taxon>
        <taxon>Myxacorys almedinensis</taxon>
    </lineage>
</organism>
<accession>A0A8J7ZBK4</accession>
<dbReference type="RefSeq" id="WP_162425456.1">
    <property type="nucleotide sequence ID" value="NZ_WVIE01000047.1"/>
</dbReference>
<sequence>MQTKPSSAITPTKSVFQSKTFWGAILTAIAAISPVVAENIEEYQTTGKIDPNSVSQVVVVLATTGLTILGRIDATEPLYTPNGMPGANKPKAE</sequence>
<name>A0A8J7ZBK4_9CYAN</name>